<dbReference type="PANTHER" id="PTHR13847:SF193">
    <property type="entry name" value="PYRUVATE DEHYDROGENASE PHOSPHATASE REGULATORY SUBUNIT, MITOCHONDRIAL"/>
    <property type="match status" value="1"/>
</dbReference>
<evidence type="ECO:0000313" key="4">
    <source>
        <dbReference type="Proteomes" id="UP000188318"/>
    </source>
</evidence>
<evidence type="ECO:0000259" key="2">
    <source>
        <dbReference type="Pfam" id="PF01266"/>
    </source>
</evidence>
<dbReference type="Proteomes" id="UP000188318">
    <property type="component" value="Unassembled WGS sequence"/>
</dbReference>
<organism evidence="3 4">
    <name type="scientific">Aspergillus carbonarius (strain ITEM 5010)</name>
    <dbReference type="NCBI Taxonomy" id="602072"/>
    <lineage>
        <taxon>Eukaryota</taxon>
        <taxon>Fungi</taxon>
        <taxon>Dikarya</taxon>
        <taxon>Ascomycota</taxon>
        <taxon>Pezizomycotina</taxon>
        <taxon>Eurotiomycetes</taxon>
        <taxon>Eurotiomycetidae</taxon>
        <taxon>Eurotiales</taxon>
        <taxon>Aspergillaceae</taxon>
        <taxon>Aspergillus</taxon>
        <taxon>Aspergillus subgen. Circumdati</taxon>
    </lineage>
</organism>
<dbReference type="Pfam" id="PF01266">
    <property type="entry name" value="DAO"/>
    <property type="match status" value="1"/>
</dbReference>
<dbReference type="OrthoDB" id="498204at2759"/>
<keyword evidence="1" id="KW-1133">Transmembrane helix</keyword>
<protein>
    <recommendedName>
        <fullName evidence="2">FAD dependent oxidoreductase domain-containing protein</fullName>
    </recommendedName>
</protein>
<keyword evidence="1" id="KW-0812">Transmembrane</keyword>
<dbReference type="SUPFAM" id="SSF51905">
    <property type="entry name" value="FAD/NAD(P)-binding domain"/>
    <property type="match status" value="1"/>
</dbReference>
<dbReference type="Gene3D" id="3.30.9.10">
    <property type="entry name" value="D-Amino Acid Oxidase, subunit A, domain 2"/>
    <property type="match status" value="1"/>
</dbReference>
<sequence>MEFSHTADIAIVGAGIVGSALAYFLSLSGDEKRIILIDRSLTPLKGSTGHAPGFVGQYNDSEVLTHLAKDTVREYTKIPGGFDTVGGLEVATSLTGAERLKCRHDSARRAGLPAELVSSDQATRLAPALIKGDITAALHFASDGAANATRITTFYQDEAHNRGVKLLQADVTKVHHANGRVDGVTTSSGLVSAQTVIVATGIWAPDLCDFGIPIPIVPVAHPYMYGEYHEPKLLKAPWVRWPEHHVYARDHGTFYGLGSYDHQPIAQQPKEIAIGEWIRHFDATLDHALRFIPEETKLTPRETFNGIFSMTPDNMPLVGAIPGTDGLYLAAAVWVTHAAGAAKFLAGMMKGDGVDDGLRKALDPSRFQGRDIEELTRESLDGYNQIYKAATASQ</sequence>
<dbReference type="AlphaFoldDB" id="A0A1R3RV16"/>
<dbReference type="VEuPathDB" id="FungiDB:ASPCADRAFT_3406"/>
<feature type="domain" description="FAD dependent oxidoreductase" evidence="2">
    <location>
        <begin position="8"/>
        <end position="346"/>
    </location>
</feature>
<dbReference type="OMA" id="RKAPWVR"/>
<keyword evidence="1" id="KW-0472">Membrane</keyword>
<gene>
    <name evidence="3" type="ORF">ASPCADRAFT_3406</name>
</gene>
<dbReference type="EMBL" id="KV907496">
    <property type="protein sequence ID" value="OOF98345.1"/>
    <property type="molecule type" value="Genomic_DNA"/>
</dbReference>
<name>A0A1R3RV16_ASPC5</name>
<dbReference type="PANTHER" id="PTHR13847">
    <property type="entry name" value="SARCOSINE DEHYDROGENASE-RELATED"/>
    <property type="match status" value="1"/>
</dbReference>
<keyword evidence="4" id="KW-1185">Reference proteome</keyword>
<proteinExistence type="predicted"/>
<dbReference type="InterPro" id="IPR006076">
    <property type="entry name" value="FAD-dep_OxRdtase"/>
</dbReference>
<reference evidence="4" key="1">
    <citation type="journal article" date="2017" name="Genome Biol.">
        <title>Comparative genomics reveals high biological diversity and specific adaptations in the industrially and medically important fungal genus Aspergillus.</title>
        <authorList>
            <person name="de Vries R.P."/>
            <person name="Riley R."/>
            <person name="Wiebenga A."/>
            <person name="Aguilar-Osorio G."/>
            <person name="Amillis S."/>
            <person name="Uchima C.A."/>
            <person name="Anderluh G."/>
            <person name="Asadollahi M."/>
            <person name="Askin M."/>
            <person name="Barry K."/>
            <person name="Battaglia E."/>
            <person name="Bayram O."/>
            <person name="Benocci T."/>
            <person name="Braus-Stromeyer S.A."/>
            <person name="Caldana C."/>
            <person name="Canovas D."/>
            <person name="Cerqueira G.C."/>
            <person name="Chen F."/>
            <person name="Chen W."/>
            <person name="Choi C."/>
            <person name="Clum A."/>
            <person name="Dos Santos R.A."/>
            <person name="Damasio A.R."/>
            <person name="Diallinas G."/>
            <person name="Emri T."/>
            <person name="Fekete E."/>
            <person name="Flipphi M."/>
            <person name="Freyberg S."/>
            <person name="Gallo A."/>
            <person name="Gournas C."/>
            <person name="Habgood R."/>
            <person name="Hainaut M."/>
            <person name="Harispe M.L."/>
            <person name="Henrissat B."/>
            <person name="Hilden K.S."/>
            <person name="Hope R."/>
            <person name="Hossain A."/>
            <person name="Karabika E."/>
            <person name="Karaffa L."/>
            <person name="Karanyi Z."/>
            <person name="Krasevec N."/>
            <person name="Kuo A."/>
            <person name="Kusch H."/>
            <person name="LaButti K."/>
            <person name="Lagendijk E.L."/>
            <person name="Lapidus A."/>
            <person name="Levasseur A."/>
            <person name="Lindquist E."/>
            <person name="Lipzen A."/>
            <person name="Logrieco A.F."/>
            <person name="MacCabe A."/>
            <person name="Maekelae M.R."/>
            <person name="Malavazi I."/>
            <person name="Melin P."/>
            <person name="Meyer V."/>
            <person name="Mielnichuk N."/>
            <person name="Miskei M."/>
            <person name="Molnar A.P."/>
            <person name="Mule G."/>
            <person name="Ngan C.Y."/>
            <person name="Orejas M."/>
            <person name="Orosz E."/>
            <person name="Ouedraogo J.P."/>
            <person name="Overkamp K.M."/>
            <person name="Park H.-S."/>
            <person name="Perrone G."/>
            <person name="Piumi F."/>
            <person name="Punt P.J."/>
            <person name="Ram A.F."/>
            <person name="Ramon A."/>
            <person name="Rauscher S."/>
            <person name="Record E."/>
            <person name="Riano-Pachon D.M."/>
            <person name="Robert V."/>
            <person name="Roehrig J."/>
            <person name="Ruller R."/>
            <person name="Salamov A."/>
            <person name="Salih N.S."/>
            <person name="Samson R.A."/>
            <person name="Sandor E."/>
            <person name="Sanguinetti M."/>
            <person name="Schuetze T."/>
            <person name="Sepcic K."/>
            <person name="Shelest E."/>
            <person name="Sherlock G."/>
            <person name="Sophianopoulou V."/>
            <person name="Squina F.M."/>
            <person name="Sun H."/>
            <person name="Susca A."/>
            <person name="Todd R.B."/>
            <person name="Tsang A."/>
            <person name="Unkles S.E."/>
            <person name="van de Wiele N."/>
            <person name="van Rossen-Uffink D."/>
            <person name="Oliveira J.V."/>
            <person name="Vesth T.C."/>
            <person name="Visser J."/>
            <person name="Yu J.-H."/>
            <person name="Zhou M."/>
            <person name="Andersen M.R."/>
            <person name="Archer D.B."/>
            <person name="Baker S.E."/>
            <person name="Benoit I."/>
            <person name="Brakhage A.A."/>
            <person name="Braus G.H."/>
            <person name="Fischer R."/>
            <person name="Frisvad J.C."/>
            <person name="Goldman G.H."/>
            <person name="Houbraken J."/>
            <person name="Oakley B."/>
            <person name="Pocsi I."/>
            <person name="Scazzocchio C."/>
            <person name="Seiboth B."/>
            <person name="vanKuyk P.A."/>
            <person name="Wortman J."/>
            <person name="Dyer P.S."/>
            <person name="Grigoriev I.V."/>
        </authorList>
    </citation>
    <scope>NUCLEOTIDE SEQUENCE [LARGE SCALE GENOMIC DNA]</scope>
    <source>
        <strain evidence="4">ITEM 5010</strain>
    </source>
</reference>
<feature type="transmembrane region" description="Helical" evidence="1">
    <location>
        <begin position="6"/>
        <end position="25"/>
    </location>
</feature>
<evidence type="ECO:0000313" key="3">
    <source>
        <dbReference type="EMBL" id="OOF98345.1"/>
    </source>
</evidence>
<accession>A0A1R3RV16</accession>
<dbReference type="Gene3D" id="3.50.50.60">
    <property type="entry name" value="FAD/NAD(P)-binding domain"/>
    <property type="match status" value="1"/>
</dbReference>
<dbReference type="STRING" id="602072.A0A1R3RV16"/>
<dbReference type="GO" id="GO:0005739">
    <property type="term" value="C:mitochondrion"/>
    <property type="evidence" value="ECO:0007669"/>
    <property type="project" value="TreeGrafter"/>
</dbReference>
<evidence type="ECO:0000256" key="1">
    <source>
        <dbReference type="SAM" id="Phobius"/>
    </source>
</evidence>
<dbReference type="SUPFAM" id="SSF54373">
    <property type="entry name" value="FAD-linked reductases, C-terminal domain"/>
    <property type="match status" value="1"/>
</dbReference>
<dbReference type="InterPro" id="IPR036188">
    <property type="entry name" value="FAD/NAD-bd_sf"/>
</dbReference>